<reference evidence="2 3" key="1">
    <citation type="submission" date="2014-01" db="EMBL/GenBank/DDBJ databases">
        <title>Full genme sequencing of cellulolytic bacterium Gynuella sunshinyii YC6258T gen. nov., sp. nov.</title>
        <authorList>
            <person name="Khan H."/>
            <person name="Chung E.J."/>
            <person name="Chung Y.R."/>
        </authorList>
    </citation>
    <scope>NUCLEOTIDE SEQUENCE [LARGE SCALE GENOMIC DNA]</scope>
    <source>
        <strain evidence="2 3">YC6258</strain>
    </source>
</reference>
<dbReference type="InterPro" id="IPR009057">
    <property type="entry name" value="Homeodomain-like_sf"/>
</dbReference>
<dbReference type="Proteomes" id="UP000032266">
    <property type="component" value="Chromosome"/>
</dbReference>
<accession>A0A0C5VRT0</accession>
<name>A0A0C5VRT0_9GAMM</name>
<feature type="region of interest" description="Disordered" evidence="1">
    <location>
        <begin position="59"/>
        <end position="112"/>
    </location>
</feature>
<protein>
    <submittedName>
        <fullName evidence="2">Transposase</fullName>
    </submittedName>
</protein>
<dbReference type="KEGG" id="gsn:YC6258_04042"/>
<proteinExistence type="predicted"/>
<evidence type="ECO:0000256" key="1">
    <source>
        <dbReference type="SAM" id="MobiDB-lite"/>
    </source>
</evidence>
<sequence length="154" mass="17397">MKKDARQYRTEEQHLVRQIAVRRVLSDDESPSDVSRSLGLGAKTIFSWLKIAREKGVEALAPKTRSGRHRKLSEPESPRSNDGLSGCGHASIRSDDPLQRIREKRQATGGSHQWTKAITAMLALFNQMGFWSHLYTGKITADKCIECFKESQRS</sequence>
<keyword evidence="3" id="KW-1185">Reference proteome</keyword>
<dbReference type="OrthoDB" id="129174at2"/>
<feature type="compositionally biased region" description="Basic and acidic residues" evidence="1">
    <location>
        <begin position="92"/>
        <end position="106"/>
    </location>
</feature>
<evidence type="ECO:0000313" key="3">
    <source>
        <dbReference type="Proteomes" id="UP000032266"/>
    </source>
</evidence>
<evidence type="ECO:0000313" key="2">
    <source>
        <dbReference type="EMBL" id="AJQ96078.1"/>
    </source>
</evidence>
<dbReference type="AlphaFoldDB" id="A0A0C5VRT0"/>
<dbReference type="RefSeq" id="WP_044618179.1">
    <property type="nucleotide sequence ID" value="NZ_CP007142.1"/>
</dbReference>
<gene>
    <name evidence="2" type="ORF">YC6258_04042</name>
</gene>
<dbReference type="EMBL" id="CP007142">
    <property type="protein sequence ID" value="AJQ96078.1"/>
    <property type="molecule type" value="Genomic_DNA"/>
</dbReference>
<organism evidence="2 3">
    <name type="scientific">Gynuella sunshinyii YC6258</name>
    <dbReference type="NCBI Taxonomy" id="1445510"/>
    <lineage>
        <taxon>Bacteria</taxon>
        <taxon>Pseudomonadati</taxon>
        <taxon>Pseudomonadota</taxon>
        <taxon>Gammaproteobacteria</taxon>
        <taxon>Oceanospirillales</taxon>
        <taxon>Saccharospirillaceae</taxon>
        <taxon>Gynuella</taxon>
    </lineage>
</organism>
<dbReference type="STRING" id="1445510.YC6258_04042"/>
<dbReference type="SUPFAM" id="SSF46689">
    <property type="entry name" value="Homeodomain-like"/>
    <property type="match status" value="1"/>
</dbReference>
<dbReference type="Pfam" id="PF13551">
    <property type="entry name" value="HTH_29"/>
    <property type="match status" value="1"/>
</dbReference>
<dbReference type="HOGENOM" id="CLU_1701783_0_0_6"/>